<dbReference type="RefSeq" id="WP_170270912.1">
    <property type="nucleotide sequence ID" value="NZ_JABEQB010000015.1"/>
</dbReference>
<dbReference type="GO" id="GO:0030488">
    <property type="term" value="P:tRNA methylation"/>
    <property type="evidence" value="ECO:0007669"/>
    <property type="project" value="TreeGrafter"/>
</dbReference>
<dbReference type="GO" id="GO:0005737">
    <property type="term" value="C:cytoplasm"/>
    <property type="evidence" value="ECO:0007669"/>
    <property type="project" value="TreeGrafter"/>
</dbReference>
<dbReference type="PANTHER" id="PTHR42714:SF6">
    <property type="entry name" value="TRANSLATION INITIATION FACTOR IF-2"/>
    <property type="match status" value="1"/>
</dbReference>
<sequence length="86" mass="9420">MNTTPTASRLHIGIFGRRNAGKSSLINALTNQEIAIVSDVAGTTTAKEKKVPIVNYGVLIAYVNGLLPRAIEMFKEAKRIYEEKES</sequence>
<comment type="caution">
    <text evidence="2">The sequence shown here is derived from an EMBL/GenBank/DDBJ whole genome shotgun (WGS) entry which is preliminary data.</text>
</comment>
<proteinExistence type="predicted"/>
<name>A0A7Y2PL63_9THEO</name>
<dbReference type="Pfam" id="PF01926">
    <property type="entry name" value="MMR_HSR1"/>
    <property type="match status" value="1"/>
</dbReference>
<dbReference type="GO" id="GO:0002098">
    <property type="term" value="P:tRNA wobble uridine modification"/>
    <property type="evidence" value="ECO:0007669"/>
    <property type="project" value="TreeGrafter"/>
</dbReference>
<dbReference type="Proteomes" id="UP000529861">
    <property type="component" value="Unassembled WGS sequence"/>
</dbReference>
<reference evidence="2 3" key="1">
    <citation type="submission" date="2020-04" db="EMBL/GenBank/DDBJ databases">
        <title>Draft genome sequence of Caldanaerobacter sunterraneus. strain 1523vc isolated from Griffin hot spring, Kamchatka, Russia.</title>
        <authorList>
            <person name="Toshchakov S.V."/>
            <person name="Podosokorskaya O.A."/>
            <person name="Kublanov I.V."/>
            <person name="Korzhenkov A."/>
            <person name="Patrushev M.V."/>
        </authorList>
    </citation>
    <scope>NUCLEOTIDE SEQUENCE [LARGE SCALE GENOMIC DNA]</scope>
    <source>
        <strain evidence="2 3">1523vc</strain>
    </source>
</reference>
<dbReference type="EMBL" id="JABEQB010000015">
    <property type="protein sequence ID" value="NNG66906.1"/>
    <property type="molecule type" value="Genomic_DNA"/>
</dbReference>
<feature type="domain" description="G" evidence="1">
    <location>
        <begin position="11"/>
        <end position="50"/>
    </location>
</feature>
<accession>A0A7Y2PL63</accession>
<evidence type="ECO:0000313" key="3">
    <source>
        <dbReference type="Proteomes" id="UP000529861"/>
    </source>
</evidence>
<evidence type="ECO:0000259" key="1">
    <source>
        <dbReference type="Pfam" id="PF01926"/>
    </source>
</evidence>
<dbReference type="InterPro" id="IPR027417">
    <property type="entry name" value="P-loop_NTPase"/>
</dbReference>
<dbReference type="GO" id="GO:0005525">
    <property type="term" value="F:GTP binding"/>
    <property type="evidence" value="ECO:0007669"/>
    <property type="project" value="InterPro"/>
</dbReference>
<dbReference type="PANTHER" id="PTHR42714">
    <property type="entry name" value="TRNA MODIFICATION GTPASE GTPBP3"/>
    <property type="match status" value="1"/>
</dbReference>
<dbReference type="AlphaFoldDB" id="A0A7Y2PL63"/>
<dbReference type="SUPFAM" id="SSF52540">
    <property type="entry name" value="P-loop containing nucleoside triphosphate hydrolases"/>
    <property type="match status" value="1"/>
</dbReference>
<dbReference type="Gene3D" id="3.40.50.300">
    <property type="entry name" value="P-loop containing nucleotide triphosphate hydrolases"/>
    <property type="match status" value="1"/>
</dbReference>
<protein>
    <recommendedName>
        <fullName evidence="1">G domain-containing protein</fullName>
    </recommendedName>
</protein>
<gene>
    <name evidence="2" type="ORF">HKI81_06585</name>
</gene>
<evidence type="ECO:0000313" key="2">
    <source>
        <dbReference type="EMBL" id="NNG66906.1"/>
    </source>
</evidence>
<dbReference type="InterPro" id="IPR006073">
    <property type="entry name" value="GTP-bd"/>
</dbReference>
<organism evidence="2 3">
    <name type="scientific">Caldanaerobacter subterraneus</name>
    <dbReference type="NCBI Taxonomy" id="911092"/>
    <lineage>
        <taxon>Bacteria</taxon>
        <taxon>Bacillati</taxon>
        <taxon>Bacillota</taxon>
        <taxon>Clostridia</taxon>
        <taxon>Thermoanaerobacterales</taxon>
        <taxon>Thermoanaerobacteraceae</taxon>
        <taxon>Caldanaerobacter</taxon>
    </lineage>
</organism>